<keyword evidence="3" id="KW-1185">Reference proteome</keyword>
<feature type="region of interest" description="Disordered" evidence="1">
    <location>
        <begin position="123"/>
        <end position="142"/>
    </location>
</feature>
<name>A0A0D8XP33_DICVI</name>
<protein>
    <recommendedName>
        <fullName evidence="4">Thioredoxin-like fold domain-containing protein</fullName>
    </recommendedName>
</protein>
<dbReference type="EMBL" id="KN716401">
    <property type="protein sequence ID" value="KJH45559.1"/>
    <property type="molecule type" value="Genomic_DNA"/>
</dbReference>
<evidence type="ECO:0000313" key="2">
    <source>
        <dbReference type="EMBL" id="KJH45559.1"/>
    </source>
</evidence>
<dbReference type="Gene3D" id="3.40.30.10">
    <property type="entry name" value="Glutaredoxin"/>
    <property type="match status" value="1"/>
</dbReference>
<dbReference type="InterPro" id="IPR032801">
    <property type="entry name" value="PXL2A/B/C"/>
</dbReference>
<dbReference type="Pfam" id="PF13911">
    <property type="entry name" value="AhpC-TSA_2"/>
    <property type="match status" value="1"/>
</dbReference>
<dbReference type="AlphaFoldDB" id="A0A0D8XP33"/>
<gene>
    <name evidence="2" type="ORF">DICVIV_08396</name>
</gene>
<dbReference type="SUPFAM" id="SSF52833">
    <property type="entry name" value="Thioredoxin-like"/>
    <property type="match status" value="1"/>
</dbReference>
<reference evidence="2 3" key="1">
    <citation type="submission" date="2013-11" db="EMBL/GenBank/DDBJ databases">
        <title>Draft genome of the bovine lungworm Dictyocaulus viviparus.</title>
        <authorList>
            <person name="Mitreva M."/>
        </authorList>
    </citation>
    <scope>NUCLEOTIDE SEQUENCE [LARGE SCALE GENOMIC DNA]</scope>
    <source>
        <strain evidence="2 3">HannoverDv2000</strain>
    </source>
</reference>
<dbReference type="InterPro" id="IPR036249">
    <property type="entry name" value="Thioredoxin-like_sf"/>
</dbReference>
<accession>A0A0D8XP33</accession>
<evidence type="ECO:0008006" key="4">
    <source>
        <dbReference type="Google" id="ProtNLM"/>
    </source>
</evidence>
<dbReference type="OrthoDB" id="5857164at2759"/>
<sequence>MSVGVLFELGIESKTISHYVKGSAFDMVLVVVVRSFTSTTVAQHIMGLYNRIPEFRKLGCDVCVLTKGPPVGTRGGSYIKLIGVPFRRLYDENEALNELKFHRRSTIDLVGWEALLRTVDASLAEEPRPHSSSKITSNSPHEDQDYFITQKGGTILVDRSGNVLFKYIESEDVPWPTVDDVLDQVRKANESSPPKVSGAVKIDSEISAKEKKHDKQQTSCCVVM</sequence>
<evidence type="ECO:0000256" key="1">
    <source>
        <dbReference type="SAM" id="MobiDB-lite"/>
    </source>
</evidence>
<dbReference type="Proteomes" id="UP000053766">
    <property type="component" value="Unassembled WGS sequence"/>
</dbReference>
<reference evidence="3" key="2">
    <citation type="journal article" date="2016" name="Sci. Rep.">
        <title>Dictyocaulus viviparus genome, variome and transcriptome elucidate lungworm biology and support future intervention.</title>
        <authorList>
            <person name="McNulty S.N."/>
            <person name="Strube C."/>
            <person name="Rosa B.A."/>
            <person name="Martin J.C."/>
            <person name="Tyagi R."/>
            <person name="Choi Y.J."/>
            <person name="Wang Q."/>
            <person name="Hallsworth Pepin K."/>
            <person name="Zhang X."/>
            <person name="Ozersky P."/>
            <person name="Wilson R.K."/>
            <person name="Sternberg P.W."/>
            <person name="Gasser R.B."/>
            <person name="Mitreva M."/>
        </authorList>
    </citation>
    <scope>NUCLEOTIDE SEQUENCE [LARGE SCALE GENOMIC DNA]</scope>
    <source>
        <strain evidence="3">HannoverDv2000</strain>
    </source>
</reference>
<organism evidence="2 3">
    <name type="scientific">Dictyocaulus viviparus</name>
    <name type="common">Bovine lungworm</name>
    <dbReference type="NCBI Taxonomy" id="29172"/>
    <lineage>
        <taxon>Eukaryota</taxon>
        <taxon>Metazoa</taxon>
        <taxon>Ecdysozoa</taxon>
        <taxon>Nematoda</taxon>
        <taxon>Chromadorea</taxon>
        <taxon>Rhabditida</taxon>
        <taxon>Rhabditina</taxon>
        <taxon>Rhabditomorpha</taxon>
        <taxon>Strongyloidea</taxon>
        <taxon>Metastrongylidae</taxon>
        <taxon>Dictyocaulus</taxon>
    </lineage>
</organism>
<evidence type="ECO:0000313" key="3">
    <source>
        <dbReference type="Proteomes" id="UP000053766"/>
    </source>
</evidence>
<proteinExistence type="predicted"/>
<feature type="compositionally biased region" description="Polar residues" evidence="1">
    <location>
        <begin position="130"/>
        <end position="139"/>
    </location>
</feature>